<dbReference type="AlphaFoldDB" id="A0A0D0UGV6"/>
<dbReference type="EMBL" id="KN847980">
    <property type="protein sequence ID" value="KIR47478.1"/>
    <property type="molecule type" value="Genomic_DNA"/>
</dbReference>
<gene>
    <name evidence="2" type="ORF">I312_03241</name>
</gene>
<reference evidence="2" key="1">
    <citation type="submission" date="2015-01" db="EMBL/GenBank/DDBJ databases">
        <title>The Genome Sequence of Cryptococcus gattii CA1280.</title>
        <authorList>
            <consortium name="The Broad Institute Genomics Platform"/>
            <person name="Cuomo C."/>
            <person name="Litvintseva A."/>
            <person name="Chen Y."/>
            <person name="Heitman J."/>
            <person name="Sun S."/>
            <person name="Springer D."/>
            <person name="Dromer F."/>
            <person name="Young S."/>
            <person name="Zeng Q."/>
            <person name="Gargeya S."/>
            <person name="Abouelleil A."/>
            <person name="Alvarado L."/>
            <person name="Chapman S.B."/>
            <person name="Gainer-Dewar J."/>
            <person name="Goldberg J."/>
            <person name="Griggs A."/>
            <person name="Gujja S."/>
            <person name="Hansen M."/>
            <person name="Howarth C."/>
            <person name="Imamovic A."/>
            <person name="Larimer J."/>
            <person name="Murphy C."/>
            <person name="Naylor J."/>
            <person name="Pearson M."/>
            <person name="Priest M."/>
            <person name="Roberts A."/>
            <person name="Saif S."/>
            <person name="Shea T."/>
            <person name="Sykes S."/>
            <person name="Wortman J."/>
            <person name="Nusbaum C."/>
            <person name="Birren B."/>
        </authorList>
    </citation>
    <scope>NUCLEOTIDE SEQUENCE [LARGE SCALE GENOMIC DNA]</scope>
    <source>
        <strain evidence="2">CA1280</strain>
    </source>
</reference>
<dbReference type="InterPro" id="IPR006056">
    <property type="entry name" value="RidA"/>
</dbReference>
<name>A0A0D0UGV6_CRYGA</name>
<accession>A0A0D0UGV6</accession>
<dbReference type="PANTHER" id="PTHR11803:SF58">
    <property type="entry name" value="PROTEIN HMF1-RELATED"/>
    <property type="match status" value="1"/>
</dbReference>
<dbReference type="InterPro" id="IPR035959">
    <property type="entry name" value="RutC-like_sf"/>
</dbReference>
<dbReference type="PANTHER" id="PTHR11803">
    <property type="entry name" value="2-IMINOBUTANOATE/2-IMINOPROPANOATE DEAMINASE RIDA"/>
    <property type="match status" value="1"/>
</dbReference>
<dbReference type="HOGENOM" id="CLU_100715_7_0_1"/>
<dbReference type="Gene3D" id="3.30.1330.40">
    <property type="entry name" value="RutC-like"/>
    <property type="match status" value="1"/>
</dbReference>
<dbReference type="FunFam" id="3.30.1330.40:FF:000001">
    <property type="entry name" value="L-PSP family endoribonuclease"/>
    <property type="match status" value="1"/>
</dbReference>
<dbReference type="InterPro" id="IPR006175">
    <property type="entry name" value="YjgF/YER057c/UK114"/>
</dbReference>
<dbReference type="NCBIfam" id="TIGR00004">
    <property type="entry name" value="Rid family detoxifying hydrolase"/>
    <property type="match status" value="1"/>
</dbReference>
<dbReference type="Pfam" id="PF01042">
    <property type="entry name" value="Ribonuc_L-PSP"/>
    <property type="match status" value="1"/>
</dbReference>
<dbReference type="OrthoDB" id="309640at2759"/>
<evidence type="ECO:0000313" key="2">
    <source>
        <dbReference type="EMBL" id="KIR47478.1"/>
    </source>
</evidence>
<sequence length="138" mass="15213">MPAKYTFVKTDSLRLLCLRDAPPSIGPYCQATKYNGTIYSTGCIGLHPKTQEVVDGGIEALSRRIMLNAQAPLEASGSSFDNVVKVTLLLKDLKDFAAFSVLYAEYFKVEAKPARSCVEVTRLPQNVLYEMAFIALVE</sequence>
<comment type="similarity">
    <text evidence="1">Belongs to the RutC family.</text>
</comment>
<dbReference type="GO" id="GO:0005829">
    <property type="term" value="C:cytosol"/>
    <property type="evidence" value="ECO:0007669"/>
    <property type="project" value="TreeGrafter"/>
</dbReference>
<protein>
    <submittedName>
        <fullName evidence="2">Uncharacterized protein</fullName>
    </submittedName>
</protein>
<dbReference type="CDD" id="cd00448">
    <property type="entry name" value="YjgF_YER057c_UK114_family"/>
    <property type="match status" value="1"/>
</dbReference>
<dbReference type="GO" id="GO:0019239">
    <property type="term" value="F:deaminase activity"/>
    <property type="evidence" value="ECO:0007669"/>
    <property type="project" value="TreeGrafter"/>
</dbReference>
<dbReference type="GO" id="GO:0005739">
    <property type="term" value="C:mitochondrion"/>
    <property type="evidence" value="ECO:0007669"/>
    <property type="project" value="TreeGrafter"/>
</dbReference>
<evidence type="ECO:0000256" key="1">
    <source>
        <dbReference type="ARBA" id="ARBA00010552"/>
    </source>
</evidence>
<proteinExistence type="inferred from homology"/>
<organism evidence="2">
    <name type="scientific">Cryptococcus bacillisporus CA1280</name>
    <dbReference type="NCBI Taxonomy" id="1296109"/>
    <lineage>
        <taxon>Eukaryota</taxon>
        <taxon>Fungi</taxon>
        <taxon>Dikarya</taxon>
        <taxon>Basidiomycota</taxon>
        <taxon>Agaricomycotina</taxon>
        <taxon>Tremellomycetes</taxon>
        <taxon>Tremellales</taxon>
        <taxon>Cryptococcaceae</taxon>
        <taxon>Cryptococcus</taxon>
        <taxon>Cryptococcus gattii species complex</taxon>
    </lineage>
</organism>
<dbReference type="SUPFAM" id="SSF55298">
    <property type="entry name" value="YjgF-like"/>
    <property type="match status" value="1"/>
</dbReference>